<dbReference type="EMBL" id="JMSZ01000016">
    <property type="protein sequence ID" value="KDE40337.1"/>
    <property type="molecule type" value="Genomic_DNA"/>
</dbReference>
<evidence type="ECO:0000256" key="1">
    <source>
        <dbReference type="ARBA" id="ARBA00001946"/>
    </source>
</evidence>
<evidence type="ECO:0000256" key="2">
    <source>
        <dbReference type="ARBA" id="ARBA00007482"/>
    </source>
</evidence>
<feature type="domain" description="Nudix hydrolase" evidence="15">
    <location>
        <begin position="51"/>
        <end position="194"/>
    </location>
</feature>
<evidence type="ECO:0000256" key="10">
    <source>
        <dbReference type="ARBA" id="ARBA00030308"/>
    </source>
</evidence>
<dbReference type="GO" id="GO:0019144">
    <property type="term" value="F:ADP-sugar diphosphatase activity"/>
    <property type="evidence" value="ECO:0007669"/>
    <property type="project" value="TreeGrafter"/>
</dbReference>
<keyword evidence="6 16" id="KW-0378">Hydrolase</keyword>
<evidence type="ECO:0000256" key="5">
    <source>
        <dbReference type="ARBA" id="ARBA00022723"/>
    </source>
</evidence>
<dbReference type="SUPFAM" id="SSF55811">
    <property type="entry name" value="Nudix"/>
    <property type="match status" value="1"/>
</dbReference>
<dbReference type="OrthoDB" id="5292471at2"/>
<dbReference type="STRING" id="267850.ADINL_0929"/>
<evidence type="ECO:0000256" key="14">
    <source>
        <dbReference type="PIRSR" id="PIRSR604385-3"/>
    </source>
</evidence>
<dbReference type="InterPro" id="IPR015797">
    <property type="entry name" value="NUDIX_hydrolase-like_dom_sf"/>
</dbReference>
<sequence length="214" mass="23911">MSLWKPTFSAADVLVEEDRCVFQGFFRMHELRIRHARFQGGDLTVTREMFRRGDAVAVLLFDPRREALVLIEQFRPGALAAPGGPWLLELVAGMIEPDETPEGVAERETLEEAGLHVTGLQPILGYLPSPGGMDEWIHLLYGFVDASNAEGLQGLVDEGEDIRVHCLPVADVFELLRKGQLNNAAIVIAVQWLQLNYTAIHQQGFQLVQHEDET</sequence>
<dbReference type="Pfam" id="PF00293">
    <property type="entry name" value="NUDIX"/>
    <property type="match status" value="1"/>
</dbReference>
<feature type="binding site" evidence="13">
    <location>
        <position position="92"/>
    </location>
    <ligand>
        <name>Mg(2+)</name>
        <dbReference type="ChEBI" id="CHEBI:18420"/>
        <label>1</label>
    </ligand>
</feature>
<dbReference type="PROSITE" id="PS51462">
    <property type="entry name" value="NUDIX"/>
    <property type="match status" value="1"/>
</dbReference>
<dbReference type="RefSeq" id="WP_036544416.1">
    <property type="nucleotide sequence ID" value="NZ_JMSZ01000016.1"/>
</dbReference>
<dbReference type="InterPro" id="IPR004385">
    <property type="entry name" value="NDP_pyrophosphatase"/>
</dbReference>
<comment type="function">
    <text evidence="8">Acts on ADP-mannose and ADP-glucose as well as ADP-ribose. Prevents glycogen biosynthesis. The reaction catalyzed by this enzyme is a limiting step of the gluconeogenic process.</text>
</comment>
<dbReference type="PANTHER" id="PTHR11839:SF5">
    <property type="entry name" value="ADP-RIBOSE PYROPHOSPHATASE"/>
    <property type="match status" value="1"/>
</dbReference>
<evidence type="ECO:0000256" key="3">
    <source>
        <dbReference type="ARBA" id="ARBA00012453"/>
    </source>
</evidence>
<evidence type="ECO:0000256" key="12">
    <source>
        <dbReference type="ARBA" id="ARBA00049546"/>
    </source>
</evidence>
<reference evidence="16 17" key="1">
    <citation type="journal article" date="2005" name="Int. J. Syst. Evol. Microbiol.">
        <title>Nitrincola lacisaponensis gen. nov., sp. nov., a novel alkaliphilic bacterium isolated from an alkaline, saline lake.</title>
        <authorList>
            <person name="Dimitriu P.A."/>
            <person name="Shukla S.K."/>
            <person name="Conradt J."/>
            <person name="Marquez M.C."/>
            <person name="Ventosa A."/>
            <person name="Maglia A."/>
            <person name="Peyton B.M."/>
            <person name="Pinkart H.C."/>
            <person name="Mormile M.R."/>
        </authorList>
    </citation>
    <scope>NUCLEOTIDE SEQUENCE [LARGE SCALE GENOMIC DNA]</scope>
    <source>
        <strain evidence="16 17">4CA</strain>
    </source>
</reference>
<organism evidence="16 17">
    <name type="scientific">Nitrincola lacisaponensis</name>
    <dbReference type="NCBI Taxonomy" id="267850"/>
    <lineage>
        <taxon>Bacteria</taxon>
        <taxon>Pseudomonadati</taxon>
        <taxon>Pseudomonadota</taxon>
        <taxon>Gammaproteobacteria</taxon>
        <taxon>Oceanospirillales</taxon>
        <taxon>Oceanospirillaceae</taxon>
        <taxon>Nitrincola</taxon>
    </lineage>
</organism>
<protein>
    <recommendedName>
        <fullName evidence="4">ADP-ribose pyrophosphatase</fullName>
        <ecNumber evidence="3">3.6.1.13</ecNumber>
    </recommendedName>
    <alternativeName>
        <fullName evidence="9">ADP-ribose diphosphatase</fullName>
    </alternativeName>
    <alternativeName>
        <fullName evidence="11">ADP-ribose phosphohydrolase</fullName>
    </alternativeName>
    <alternativeName>
        <fullName evidence="10">Adenosine diphosphoribose pyrophosphatase</fullName>
    </alternativeName>
</protein>
<keyword evidence="17" id="KW-1185">Reference proteome</keyword>
<accession>A0A063Y7E0</accession>
<dbReference type="Proteomes" id="UP000027318">
    <property type="component" value="Unassembled WGS sequence"/>
</dbReference>
<dbReference type="GO" id="GO:0047631">
    <property type="term" value="F:ADP-ribose diphosphatase activity"/>
    <property type="evidence" value="ECO:0007669"/>
    <property type="project" value="UniProtKB-EC"/>
</dbReference>
<feature type="binding site" evidence="13">
    <location>
        <position position="112"/>
    </location>
    <ligand>
        <name>Mg(2+)</name>
        <dbReference type="ChEBI" id="CHEBI:18420"/>
        <label>1</label>
    </ligand>
</feature>
<dbReference type="PANTHER" id="PTHR11839">
    <property type="entry name" value="UDP/ADP-SUGAR PYROPHOSPHATASE"/>
    <property type="match status" value="1"/>
</dbReference>
<proteinExistence type="inferred from homology"/>
<comment type="similarity">
    <text evidence="2">Belongs to the Nudix hydrolase family. NudF subfamily.</text>
</comment>
<dbReference type="Gene3D" id="3.90.79.10">
    <property type="entry name" value="Nucleoside Triphosphate Pyrophosphohydrolase"/>
    <property type="match status" value="1"/>
</dbReference>
<evidence type="ECO:0000256" key="9">
    <source>
        <dbReference type="ARBA" id="ARBA00030162"/>
    </source>
</evidence>
<evidence type="ECO:0000256" key="6">
    <source>
        <dbReference type="ARBA" id="ARBA00022801"/>
    </source>
</evidence>
<dbReference type="CDD" id="cd24155">
    <property type="entry name" value="NUDIX_ADPRase"/>
    <property type="match status" value="1"/>
</dbReference>
<evidence type="ECO:0000256" key="11">
    <source>
        <dbReference type="ARBA" id="ARBA00033056"/>
    </source>
</evidence>
<feature type="short sequence motif" description="Nudix box" evidence="14">
    <location>
        <begin position="93"/>
        <end position="115"/>
    </location>
</feature>
<evidence type="ECO:0000259" key="15">
    <source>
        <dbReference type="PROSITE" id="PS51462"/>
    </source>
</evidence>
<evidence type="ECO:0000256" key="4">
    <source>
        <dbReference type="ARBA" id="ARBA00013297"/>
    </source>
</evidence>
<dbReference type="GO" id="GO:0005829">
    <property type="term" value="C:cytosol"/>
    <property type="evidence" value="ECO:0007669"/>
    <property type="project" value="TreeGrafter"/>
</dbReference>
<dbReference type="AlphaFoldDB" id="A0A063Y7E0"/>
<dbReference type="PROSITE" id="PS00893">
    <property type="entry name" value="NUDIX_BOX"/>
    <property type="match status" value="1"/>
</dbReference>
<evidence type="ECO:0000256" key="8">
    <source>
        <dbReference type="ARBA" id="ARBA00025164"/>
    </source>
</evidence>
<evidence type="ECO:0000256" key="7">
    <source>
        <dbReference type="ARBA" id="ARBA00022842"/>
    </source>
</evidence>
<gene>
    <name evidence="16" type="ORF">ADINL_0929</name>
</gene>
<dbReference type="GO" id="GO:0006753">
    <property type="term" value="P:nucleoside phosphate metabolic process"/>
    <property type="evidence" value="ECO:0007669"/>
    <property type="project" value="TreeGrafter"/>
</dbReference>
<feature type="binding site" evidence="13">
    <location>
        <position position="160"/>
    </location>
    <ligand>
        <name>Mg(2+)</name>
        <dbReference type="ChEBI" id="CHEBI:18420"/>
        <label>1</label>
    </ligand>
</feature>
<comment type="catalytic activity">
    <reaction evidence="12">
        <text>ADP-D-ribose + H2O = D-ribose 5-phosphate + AMP + 2 H(+)</text>
        <dbReference type="Rhea" id="RHEA:10412"/>
        <dbReference type="ChEBI" id="CHEBI:15377"/>
        <dbReference type="ChEBI" id="CHEBI:15378"/>
        <dbReference type="ChEBI" id="CHEBI:57967"/>
        <dbReference type="ChEBI" id="CHEBI:78346"/>
        <dbReference type="ChEBI" id="CHEBI:456215"/>
        <dbReference type="EC" id="3.6.1.13"/>
    </reaction>
</comment>
<dbReference type="GO" id="GO:0019693">
    <property type="term" value="P:ribose phosphate metabolic process"/>
    <property type="evidence" value="ECO:0007669"/>
    <property type="project" value="TreeGrafter"/>
</dbReference>
<keyword evidence="7 13" id="KW-0460">Magnesium</keyword>
<dbReference type="InterPro" id="IPR000086">
    <property type="entry name" value="NUDIX_hydrolase_dom"/>
</dbReference>
<comment type="caution">
    <text evidence="16">The sequence shown here is derived from an EMBL/GenBank/DDBJ whole genome shotgun (WGS) entry which is preliminary data.</text>
</comment>
<keyword evidence="5 13" id="KW-0479">Metal-binding</keyword>
<evidence type="ECO:0000313" key="16">
    <source>
        <dbReference type="EMBL" id="KDE40337.1"/>
    </source>
</evidence>
<dbReference type="EC" id="3.6.1.13" evidence="3"/>
<dbReference type="InterPro" id="IPR020084">
    <property type="entry name" value="NUDIX_hydrolase_CS"/>
</dbReference>
<dbReference type="NCBIfam" id="TIGR00052">
    <property type="entry name" value="nudix-type nucleoside diphosphatase, YffH/AdpP family"/>
    <property type="match status" value="1"/>
</dbReference>
<feature type="binding site" evidence="13">
    <location>
        <position position="108"/>
    </location>
    <ligand>
        <name>Mg(2+)</name>
        <dbReference type="ChEBI" id="CHEBI:18420"/>
        <label>1</label>
    </ligand>
</feature>
<dbReference type="PATRIC" id="fig|267850.7.peg.923"/>
<evidence type="ECO:0000313" key="17">
    <source>
        <dbReference type="Proteomes" id="UP000027318"/>
    </source>
</evidence>
<evidence type="ECO:0000256" key="13">
    <source>
        <dbReference type="PIRSR" id="PIRSR604385-2"/>
    </source>
</evidence>
<name>A0A063Y7E0_9GAMM</name>
<comment type="cofactor">
    <cofactor evidence="1 13">
        <name>Mg(2+)</name>
        <dbReference type="ChEBI" id="CHEBI:18420"/>
    </cofactor>
</comment>
<dbReference type="GO" id="GO:0046872">
    <property type="term" value="F:metal ion binding"/>
    <property type="evidence" value="ECO:0007669"/>
    <property type="project" value="UniProtKB-KW"/>
</dbReference>